<keyword evidence="1" id="KW-0238">DNA-binding</keyword>
<comment type="caution">
    <text evidence="4">The sequence shown here is derived from an EMBL/GenBank/DDBJ whole genome shotgun (WGS) entry which is preliminary data.</text>
</comment>
<dbReference type="AlphaFoldDB" id="A0A944M999"/>
<dbReference type="GO" id="GO:0006355">
    <property type="term" value="P:regulation of DNA-templated transcription"/>
    <property type="evidence" value="ECO:0007669"/>
    <property type="project" value="InterPro"/>
</dbReference>
<feature type="compositionally biased region" description="Polar residues" evidence="2">
    <location>
        <begin position="1"/>
        <end position="10"/>
    </location>
</feature>
<feature type="domain" description="HTH luxR-type" evidence="3">
    <location>
        <begin position="190"/>
        <end position="253"/>
    </location>
</feature>
<evidence type="ECO:0000259" key="3">
    <source>
        <dbReference type="PROSITE" id="PS50043"/>
    </source>
</evidence>
<dbReference type="SMART" id="SM00421">
    <property type="entry name" value="HTH_LUXR"/>
    <property type="match status" value="1"/>
</dbReference>
<feature type="region of interest" description="Disordered" evidence="2">
    <location>
        <begin position="1"/>
        <end position="31"/>
    </location>
</feature>
<dbReference type="InterPro" id="IPR039420">
    <property type="entry name" value="WalR-like"/>
</dbReference>
<feature type="compositionally biased region" description="Polar residues" evidence="2">
    <location>
        <begin position="20"/>
        <end position="29"/>
    </location>
</feature>
<name>A0A944M999_9GAMM</name>
<evidence type="ECO:0000313" key="5">
    <source>
        <dbReference type="Proteomes" id="UP000770889"/>
    </source>
</evidence>
<proteinExistence type="predicted"/>
<dbReference type="PROSITE" id="PS50043">
    <property type="entry name" value="HTH_LUXR_2"/>
    <property type="match status" value="1"/>
</dbReference>
<organism evidence="4 5">
    <name type="scientific">Candidatus Thiodiazotropha taylori</name>
    <dbReference type="NCBI Taxonomy" id="2792791"/>
    <lineage>
        <taxon>Bacteria</taxon>
        <taxon>Pseudomonadati</taxon>
        <taxon>Pseudomonadota</taxon>
        <taxon>Gammaproteobacteria</taxon>
        <taxon>Chromatiales</taxon>
        <taxon>Sedimenticolaceae</taxon>
        <taxon>Candidatus Thiodiazotropha</taxon>
    </lineage>
</organism>
<dbReference type="GO" id="GO:0003677">
    <property type="term" value="F:DNA binding"/>
    <property type="evidence" value="ECO:0007669"/>
    <property type="project" value="UniProtKB-KW"/>
</dbReference>
<evidence type="ECO:0000256" key="1">
    <source>
        <dbReference type="ARBA" id="ARBA00023125"/>
    </source>
</evidence>
<gene>
    <name evidence="4" type="ORF">KME65_15330</name>
</gene>
<dbReference type="PRINTS" id="PR00038">
    <property type="entry name" value="HTHLUXR"/>
</dbReference>
<dbReference type="EMBL" id="JAHHGM010000015">
    <property type="protein sequence ID" value="MBT2990326.1"/>
    <property type="molecule type" value="Genomic_DNA"/>
</dbReference>
<dbReference type="Gene3D" id="1.10.10.10">
    <property type="entry name" value="Winged helix-like DNA-binding domain superfamily/Winged helix DNA-binding domain"/>
    <property type="match status" value="1"/>
</dbReference>
<accession>A0A944M999</accession>
<dbReference type="Gene3D" id="3.40.50.2300">
    <property type="match status" value="1"/>
</dbReference>
<protein>
    <submittedName>
        <fullName evidence="4">Response regulator transcription factor</fullName>
    </submittedName>
</protein>
<dbReference type="InterPro" id="IPR000792">
    <property type="entry name" value="Tscrpt_reg_LuxR_C"/>
</dbReference>
<dbReference type="Proteomes" id="UP000770889">
    <property type="component" value="Unassembled WGS sequence"/>
</dbReference>
<dbReference type="PROSITE" id="PS00622">
    <property type="entry name" value="HTH_LUXR_1"/>
    <property type="match status" value="1"/>
</dbReference>
<reference evidence="4 5" key="1">
    <citation type="submission" date="2021-05" db="EMBL/GenBank/DDBJ databases">
        <title>Genetic and Functional Diversity in Clade A Lucinid endosymbionts from the Bahamas.</title>
        <authorList>
            <person name="Giani N.M."/>
            <person name="Engel A.S."/>
            <person name="Campbell B.J."/>
        </authorList>
    </citation>
    <scope>NUCLEOTIDE SEQUENCE [LARGE SCALE GENOMIC DNA]</scope>
    <source>
        <strain evidence="4">LUC16012Gg_MoonRockCtena</strain>
    </source>
</reference>
<dbReference type="InterPro" id="IPR036388">
    <property type="entry name" value="WH-like_DNA-bd_sf"/>
</dbReference>
<dbReference type="PANTHER" id="PTHR43214:SF38">
    <property type="entry name" value="NITRATE_NITRITE RESPONSE REGULATOR PROTEIN NARL"/>
    <property type="match status" value="1"/>
</dbReference>
<dbReference type="InterPro" id="IPR011006">
    <property type="entry name" value="CheY-like_superfamily"/>
</dbReference>
<dbReference type="Pfam" id="PF00196">
    <property type="entry name" value="GerE"/>
    <property type="match status" value="1"/>
</dbReference>
<dbReference type="SUPFAM" id="SSF46894">
    <property type="entry name" value="C-terminal effector domain of the bipartite response regulators"/>
    <property type="match status" value="1"/>
</dbReference>
<dbReference type="CDD" id="cd06170">
    <property type="entry name" value="LuxR_C_like"/>
    <property type="match status" value="1"/>
</dbReference>
<dbReference type="SUPFAM" id="SSF52172">
    <property type="entry name" value="CheY-like"/>
    <property type="match status" value="1"/>
</dbReference>
<sequence length="253" mass="27997">MMQLSINPTTDDMLDVGPNGNKNHNTDLSSDSERRVVPIANKILLCSSDKAIEKRWQESLNEVGELAAVSSLESLINSLKSCQTEVVLVDLELFAKDYREIPASLCQRFPNVSFVVLSPVPNDDEGLYLISHGVKGYCNRYISKALLVKAVELVRMGEIWVGRSLLFKLMNRLSSMASPQGEEHGMKTGSVDGLAKLTEREREIAQLVGAGDSNKAIARKLDITERTVKAHLSSIFRKTKTKDRLQLGLLINA</sequence>
<evidence type="ECO:0000313" key="4">
    <source>
        <dbReference type="EMBL" id="MBT2990326.1"/>
    </source>
</evidence>
<dbReference type="InterPro" id="IPR016032">
    <property type="entry name" value="Sig_transdc_resp-reg_C-effctor"/>
</dbReference>
<evidence type="ECO:0000256" key="2">
    <source>
        <dbReference type="SAM" id="MobiDB-lite"/>
    </source>
</evidence>
<dbReference type="PANTHER" id="PTHR43214">
    <property type="entry name" value="TWO-COMPONENT RESPONSE REGULATOR"/>
    <property type="match status" value="1"/>
</dbReference>